<dbReference type="RefSeq" id="WP_186876096.1">
    <property type="nucleotide sequence ID" value="NZ_JACOPF010000002.1"/>
</dbReference>
<sequence length="383" mass="43604">MEEKKILKGITWAHSRGYTSIVAVSQRFMELNKDVEITWEKRSLQEFADAPIEELSKRYDLLIIDHPWAGFAAKHGILLPLQKYLSAAYLKDQEENSVGKSYVSYDFDGFLSALPIDAATPIAVYRPDYFETTGEKVPQTFKEVLELAKKGKVIYAGIPINLLMDFYMFGITAGYTMFNGEEVIGREDGCTVLEEMRRLSSLCTKEIFDWDPIAVHEALSSEEKYAYCPFAYGYTNYSKEGYAKHLLKACNVVSYKGEHFHTVLGGTGLAVSAACENRETAVKFAEYAVSPLIQRTLFFEAGGQPGHRGAWLDEECNRRSLDFFKDTLRTLDESYLRPRYSGYLYFQDRAGSYVREYLMNGGNPAEVLENMNKLYRKSMEVDA</sequence>
<keyword evidence="2" id="KW-1185">Reference proteome</keyword>
<dbReference type="Proteomes" id="UP000652477">
    <property type="component" value="Unassembled WGS sequence"/>
</dbReference>
<evidence type="ECO:0000313" key="2">
    <source>
        <dbReference type="Proteomes" id="UP000652477"/>
    </source>
</evidence>
<comment type="caution">
    <text evidence="1">The sequence shown here is derived from an EMBL/GenBank/DDBJ whole genome shotgun (WGS) entry which is preliminary data.</text>
</comment>
<organism evidence="1 2">
    <name type="scientific">Mediterraneibacter hominis</name>
    <dbReference type="NCBI Taxonomy" id="2763054"/>
    <lineage>
        <taxon>Bacteria</taxon>
        <taxon>Bacillati</taxon>
        <taxon>Bacillota</taxon>
        <taxon>Clostridia</taxon>
        <taxon>Lachnospirales</taxon>
        <taxon>Lachnospiraceae</taxon>
        <taxon>Mediterraneibacter</taxon>
    </lineage>
</organism>
<accession>A0A923LJW8</accession>
<dbReference type="InterPro" id="IPR050490">
    <property type="entry name" value="Bact_solute-bd_prot1"/>
</dbReference>
<evidence type="ECO:0000313" key="1">
    <source>
        <dbReference type="EMBL" id="MBC5689427.1"/>
    </source>
</evidence>
<reference evidence="1" key="1">
    <citation type="submission" date="2020-08" db="EMBL/GenBank/DDBJ databases">
        <title>Genome public.</title>
        <authorList>
            <person name="Liu C."/>
            <person name="Sun Q."/>
        </authorList>
    </citation>
    <scope>NUCLEOTIDE SEQUENCE</scope>
    <source>
        <strain evidence="1">NSJ-55</strain>
    </source>
</reference>
<dbReference type="InterPro" id="IPR006059">
    <property type="entry name" value="SBP"/>
</dbReference>
<dbReference type="Gene3D" id="3.40.190.10">
    <property type="entry name" value="Periplasmic binding protein-like II"/>
    <property type="match status" value="1"/>
</dbReference>
<dbReference type="EMBL" id="JACOPF010000002">
    <property type="protein sequence ID" value="MBC5689427.1"/>
    <property type="molecule type" value="Genomic_DNA"/>
</dbReference>
<dbReference type="Pfam" id="PF13416">
    <property type="entry name" value="SBP_bac_8"/>
    <property type="match status" value="1"/>
</dbReference>
<dbReference type="PANTHER" id="PTHR43649">
    <property type="entry name" value="ARABINOSE-BINDING PROTEIN-RELATED"/>
    <property type="match status" value="1"/>
</dbReference>
<gene>
    <name evidence="1" type="ORF">H8S37_10910</name>
</gene>
<protein>
    <submittedName>
        <fullName evidence="1">Extracellular solute-binding protein</fullName>
    </submittedName>
</protein>
<proteinExistence type="predicted"/>
<name>A0A923LJW8_9FIRM</name>
<dbReference type="SUPFAM" id="SSF53850">
    <property type="entry name" value="Periplasmic binding protein-like II"/>
    <property type="match status" value="1"/>
</dbReference>
<dbReference type="AlphaFoldDB" id="A0A923LJW8"/>